<evidence type="ECO:0000313" key="1">
    <source>
        <dbReference type="EMBL" id="KAJ3789641.1"/>
    </source>
</evidence>
<sequence>MSSSRSIWTPSSLTYAPPVDQSPNLQATLAFFDARNVWFSRAACTSGVEQMMSLFDESLEHRILPQSLGRPVLNKNQYREYVQGLLRFIRDYKISLHEVVESNDNSIIVHASSVGTSLSGTTFTNEYMIVLHFASSAKSGELPKITSVKEFVDSKVTSEFFQEERRRAKLKEGRRFS</sequence>
<dbReference type="SUPFAM" id="SSF54427">
    <property type="entry name" value="NTF2-like"/>
    <property type="match status" value="1"/>
</dbReference>
<name>A0AA38NRA2_9AGAR</name>
<dbReference type="PANTHER" id="PTHR39598:SF1">
    <property type="entry name" value="AUSTINOID BIOSYNTHESIS CLUSTERS PROTEIN F-RELATED"/>
    <property type="match status" value="1"/>
</dbReference>
<dbReference type="EMBL" id="MU793258">
    <property type="protein sequence ID" value="KAJ3789641.1"/>
    <property type="molecule type" value="Genomic_DNA"/>
</dbReference>
<dbReference type="InterPro" id="IPR050977">
    <property type="entry name" value="Fungal_Meroterpenoid_Isomerase"/>
</dbReference>
<comment type="caution">
    <text evidence="1">The sequence shown here is derived from an EMBL/GenBank/DDBJ whole genome shotgun (WGS) entry which is preliminary data.</text>
</comment>
<proteinExistence type="predicted"/>
<organism evidence="1 2">
    <name type="scientific">Lentinula aff. detonsa</name>
    <dbReference type="NCBI Taxonomy" id="2804958"/>
    <lineage>
        <taxon>Eukaryota</taxon>
        <taxon>Fungi</taxon>
        <taxon>Dikarya</taxon>
        <taxon>Basidiomycota</taxon>
        <taxon>Agaricomycotina</taxon>
        <taxon>Agaricomycetes</taxon>
        <taxon>Agaricomycetidae</taxon>
        <taxon>Agaricales</taxon>
        <taxon>Marasmiineae</taxon>
        <taxon>Omphalotaceae</taxon>
        <taxon>Lentinula</taxon>
    </lineage>
</organism>
<dbReference type="AlphaFoldDB" id="A0AA38NRA2"/>
<gene>
    <name evidence="1" type="ORF">GGU10DRAFT_384001</name>
</gene>
<evidence type="ECO:0000313" key="2">
    <source>
        <dbReference type="Proteomes" id="UP001163798"/>
    </source>
</evidence>
<accession>A0AA38NRA2</accession>
<keyword evidence="2" id="KW-1185">Reference proteome</keyword>
<dbReference type="Gene3D" id="3.10.450.50">
    <property type="match status" value="1"/>
</dbReference>
<dbReference type="PANTHER" id="PTHR39598">
    <property type="entry name" value="AUSTINOL SYNTHESIS PROTEIN F-RELATED"/>
    <property type="match status" value="1"/>
</dbReference>
<protein>
    <recommendedName>
        <fullName evidence="3">SnoaL-like domain-containing protein</fullName>
    </recommendedName>
</protein>
<reference evidence="1" key="1">
    <citation type="submission" date="2022-08" db="EMBL/GenBank/DDBJ databases">
        <authorList>
            <consortium name="DOE Joint Genome Institute"/>
            <person name="Min B."/>
            <person name="Riley R."/>
            <person name="Sierra-Patev S."/>
            <person name="Naranjo-Ortiz M."/>
            <person name="Looney B."/>
            <person name="Konkel Z."/>
            <person name="Slot J.C."/>
            <person name="Sakamoto Y."/>
            <person name="Steenwyk J.L."/>
            <person name="Rokas A."/>
            <person name="Carro J."/>
            <person name="Camarero S."/>
            <person name="Ferreira P."/>
            <person name="Molpeceres G."/>
            <person name="Ruiz-Duenas F.J."/>
            <person name="Serrano A."/>
            <person name="Henrissat B."/>
            <person name="Drula E."/>
            <person name="Hughes K.W."/>
            <person name="Mata J.L."/>
            <person name="Ishikawa N.K."/>
            <person name="Vargas-Isla R."/>
            <person name="Ushijima S."/>
            <person name="Smith C.A."/>
            <person name="Ahrendt S."/>
            <person name="Andreopoulos W."/>
            <person name="He G."/>
            <person name="Labutti K."/>
            <person name="Lipzen A."/>
            <person name="Ng V."/>
            <person name="Sandor L."/>
            <person name="Barry K."/>
            <person name="Martinez A.T."/>
            <person name="Xiao Y."/>
            <person name="Gibbons J.G."/>
            <person name="Terashima K."/>
            <person name="Hibbett D.S."/>
            <person name="Grigoriev I.V."/>
        </authorList>
    </citation>
    <scope>NUCLEOTIDE SEQUENCE</scope>
    <source>
        <strain evidence="1">TFB10291</strain>
    </source>
</reference>
<dbReference type="InterPro" id="IPR032710">
    <property type="entry name" value="NTF2-like_dom_sf"/>
</dbReference>
<dbReference type="Proteomes" id="UP001163798">
    <property type="component" value="Unassembled WGS sequence"/>
</dbReference>
<evidence type="ECO:0008006" key="3">
    <source>
        <dbReference type="Google" id="ProtNLM"/>
    </source>
</evidence>